<reference evidence="5" key="1">
    <citation type="submission" date="2018-05" db="EMBL/GenBank/DDBJ databases">
        <authorList>
            <person name="Lanie J.A."/>
            <person name="Ng W.-L."/>
            <person name="Kazmierczak K.M."/>
            <person name="Andrzejewski T.M."/>
            <person name="Davidsen T.M."/>
            <person name="Wayne K.J."/>
            <person name="Tettelin H."/>
            <person name="Glass J.I."/>
            <person name="Rusch D."/>
            <person name="Podicherti R."/>
            <person name="Tsui H.-C.T."/>
            <person name="Winkler M.E."/>
        </authorList>
    </citation>
    <scope>NUCLEOTIDE SEQUENCE</scope>
</reference>
<evidence type="ECO:0000256" key="2">
    <source>
        <dbReference type="ARBA" id="ARBA00022695"/>
    </source>
</evidence>
<dbReference type="EMBL" id="UINC01005924">
    <property type="protein sequence ID" value="SVA24405.1"/>
    <property type="molecule type" value="Genomic_DNA"/>
</dbReference>
<dbReference type="GO" id="GO:0005525">
    <property type="term" value="F:GTP binding"/>
    <property type="evidence" value="ECO:0007669"/>
    <property type="project" value="UniProtKB-KW"/>
</dbReference>
<dbReference type="SUPFAM" id="SSF53448">
    <property type="entry name" value="Nucleotide-diphospho-sugar transferases"/>
    <property type="match status" value="1"/>
</dbReference>
<dbReference type="AlphaFoldDB" id="A0A381U845"/>
<organism evidence="5">
    <name type="scientific">marine metagenome</name>
    <dbReference type="NCBI Taxonomy" id="408172"/>
    <lineage>
        <taxon>unclassified sequences</taxon>
        <taxon>metagenomes</taxon>
        <taxon>ecological metagenomes</taxon>
    </lineage>
</organism>
<keyword evidence="4" id="KW-0342">GTP-binding</keyword>
<evidence type="ECO:0008006" key="6">
    <source>
        <dbReference type="Google" id="ProtNLM"/>
    </source>
</evidence>
<keyword evidence="3" id="KW-0547">Nucleotide-binding</keyword>
<dbReference type="GO" id="GO:0043814">
    <property type="term" value="F:phospholactate guanylyltransferase activity"/>
    <property type="evidence" value="ECO:0007669"/>
    <property type="project" value="InterPro"/>
</dbReference>
<dbReference type="PANTHER" id="PTHR40392">
    <property type="entry name" value="2-PHOSPHO-L-LACTATE GUANYLYLTRANSFERASE"/>
    <property type="match status" value="1"/>
</dbReference>
<dbReference type="Pfam" id="PF01983">
    <property type="entry name" value="CofC"/>
    <property type="match status" value="1"/>
</dbReference>
<sequence>MFITVSESLKASSLFKENFVVTEDKEVIKFAKSFGIKGFLQNKPGLNQGVKEITAVAKQKKVKNLFIIHADIPGVDEQIIRLIFNKHRKLLKIFKAGVTIAPDLKGEGSNCMICSPPDIIKFRYGPDSCTSHLEEAYDSGAKVQLYSSKKLGMDLDRDKDLIEFMKKKGLNHISEYFKQKNDG</sequence>
<evidence type="ECO:0000256" key="4">
    <source>
        <dbReference type="ARBA" id="ARBA00023134"/>
    </source>
</evidence>
<protein>
    <recommendedName>
        <fullName evidence="6">2-phospho-L-lactate guanylyltransferase</fullName>
    </recommendedName>
</protein>
<name>A0A381U845_9ZZZZ</name>
<gene>
    <name evidence="5" type="ORF">METZ01_LOCUS77259</name>
</gene>
<dbReference type="InterPro" id="IPR002835">
    <property type="entry name" value="CofC"/>
</dbReference>
<accession>A0A381U845</accession>
<keyword evidence="1" id="KW-0808">Transferase</keyword>
<evidence type="ECO:0000256" key="1">
    <source>
        <dbReference type="ARBA" id="ARBA00022679"/>
    </source>
</evidence>
<dbReference type="Gene3D" id="3.90.550.10">
    <property type="entry name" value="Spore Coat Polysaccharide Biosynthesis Protein SpsA, Chain A"/>
    <property type="match status" value="1"/>
</dbReference>
<proteinExistence type="predicted"/>
<dbReference type="InterPro" id="IPR029044">
    <property type="entry name" value="Nucleotide-diphossugar_trans"/>
</dbReference>
<keyword evidence="2" id="KW-0548">Nucleotidyltransferase</keyword>
<evidence type="ECO:0000256" key="3">
    <source>
        <dbReference type="ARBA" id="ARBA00022741"/>
    </source>
</evidence>
<evidence type="ECO:0000313" key="5">
    <source>
        <dbReference type="EMBL" id="SVA24405.1"/>
    </source>
</evidence>
<dbReference type="PANTHER" id="PTHR40392:SF1">
    <property type="entry name" value="2-PHOSPHO-L-LACTATE GUANYLYLTRANSFERASE"/>
    <property type="match status" value="1"/>
</dbReference>